<dbReference type="GO" id="GO:0016757">
    <property type="term" value="F:glycosyltransferase activity"/>
    <property type="evidence" value="ECO:0007669"/>
    <property type="project" value="UniProtKB-KW"/>
</dbReference>
<dbReference type="EMBL" id="FRCL01000009">
    <property type="protein sequence ID" value="SHM93494.1"/>
    <property type="molecule type" value="Genomic_DNA"/>
</dbReference>
<evidence type="ECO:0000259" key="3">
    <source>
        <dbReference type="Pfam" id="PF00534"/>
    </source>
</evidence>
<sequence length="381" mass="43736">MKIFFMVPLVTHYRETFFQKLISMHPEHEWLIIDGEKKVDDGRPNYNKKFDFPHKRFVETIKKVGPFSLRNYPGLLEFIKIEKPEMILLPGIVGTKAYRDLAHLARNKTFKLVMWSCLWEHPDVKSSWLNGFKKNISKKYFNSASYQITYSSYAKKRLIEYGFPEEKVAIAFNGIELDGLEALRMDQLKFSELKRKLNIEEGKNIFLCVGGLGADKNVLLLLKAILLLKKQNLTQSFILLIIGDGPEAKRLNDFVFENTLYDEVKFLGRIVDGIDDYFQCSDCLILPGAGGLSLNQAMYWEKPCIVSHADGTEDDLIIDDVTGFRFDNDNVISLSEAILRFLNSSLDDLKLMGEKGNALIRSQSNVDQMVKTFGKVITFIR</sequence>
<dbReference type="InterPro" id="IPR001296">
    <property type="entry name" value="Glyco_trans_1"/>
</dbReference>
<dbReference type="STRING" id="178356.SAMN05216269_10914"/>
<dbReference type="CDD" id="cd03801">
    <property type="entry name" value="GT4_PimA-like"/>
    <property type="match status" value="1"/>
</dbReference>
<dbReference type="PANTHER" id="PTHR12526:SF629">
    <property type="entry name" value="TEICHURONIC ACID BIOSYNTHESIS GLYCOSYLTRANSFERASE TUAH-RELATED"/>
    <property type="match status" value="1"/>
</dbReference>
<organism evidence="4 5">
    <name type="scientific">Flavobacterium xinjiangense</name>
    <dbReference type="NCBI Taxonomy" id="178356"/>
    <lineage>
        <taxon>Bacteria</taxon>
        <taxon>Pseudomonadati</taxon>
        <taxon>Bacteroidota</taxon>
        <taxon>Flavobacteriia</taxon>
        <taxon>Flavobacteriales</taxon>
        <taxon>Flavobacteriaceae</taxon>
        <taxon>Flavobacterium</taxon>
    </lineage>
</organism>
<keyword evidence="2 4" id="KW-0808">Transferase</keyword>
<evidence type="ECO:0000313" key="5">
    <source>
        <dbReference type="Proteomes" id="UP000184092"/>
    </source>
</evidence>
<dbReference type="PANTHER" id="PTHR12526">
    <property type="entry name" value="GLYCOSYLTRANSFERASE"/>
    <property type="match status" value="1"/>
</dbReference>
<dbReference type="Gene3D" id="3.40.50.2000">
    <property type="entry name" value="Glycogen Phosphorylase B"/>
    <property type="match status" value="2"/>
</dbReference>
<dbReference type="Proteomes" id="UP000184092">
    <property type="component" value="Unassembled WGS sequence"/>
</dbReference>
<dbReference type="OrthoDB" id="9801573at2"/>
<reference evidence="5" key="1">
    <citation type="submission" date="2016-11" db="EMBL/GenBank/DDBJ databases">
        <authorList>
            <person name="Varghese N."/>
            <person name="Submissions S."/>
        </authorList>
    </citation>
    <scope>NUCLEOTIDE SEQUENCE [LARGE SCALE GENOMIC DNA]</scope>
    <source>
        <strain evidence="5">CGMCC 1.2749</strain>
    </source>
</reference>
<proteinExistence type="predicted"/>
<accession>A0A1M7MRA1</accession>
<name>A0A1M7MRA1_9FLAO</name>
<keyword evidence="5" id="KW-1185">Reference proteome</keyword>
<dbReference type="Pfam" id="PF00534">
    <property type="entry name" value="Glycos_transf_1"/>
    <property type="match status" value="1"/>
</dbReference>
<keyword evidence="1" id="KW-0328">Glycosyltransferase</keyword>
<dbReference type="SUPFAM" id="SSF53756">
    <property type="entry name" value="UDP-Glycosyltransferase/glycogen phosphorylase"/>
    <property type="match status" value="1"/>
</dbReference>
<protein>
    <submittedName>
        <fullName evidence="4">Glycosyltransferase involved in cell wall bisynthesis</fullName>
    </submittedName>
</protein>
<evidence type="ECO:0000256" key="1">
    <source>
        <dbReference type="ARBA" id="ARBA00022676"/>
    </source>
</evidence>
<dbReference type="RefSeq" id="WP_084538338.1">
    <property type="nucleotide sequence ID" value="NZ_FRCL01000009.1"/>
</dbReference>
<dbReference type="AlphaFoldDB" id="A0A1M7MRA1"/>
<feature type="domain" description="Glycosyl transferase family 1" evidence="3">
    <location>
        <begin position="191"/>
        <end position="354"/>
    </location>
</feature>
<evidence type="ECO:0000256" key="2">
    <source>
        <dbReference type="ARBA" id="ARBA00022679"/>
    </source>
</evidence>
<gene>
    <name evidence="4" type="ORF">SAMN05216269_10914</name>
</gene>
<evidence type="ECO:0000313" key="4">
    <source>
        <dbReference type="EMBL" id="SHM93494.1"/>
    </source>
</evidence>